<feature type="compositionally biased region" description="Low complexity" evidence="6">
    <location>
        <begin position="22"/>
        <end position="31"/>
    </location>
</feature>
<sequence>MGGRNDRGWRGGGRSERGWGRGRQAGARRTGVVGGARGWGSTQGGWGRGAEGSERVGDSSRRKGSVEGVPTSARGAGGRIRLKKSGKYGSELYPSKPKLSFDQDPYLWTRPKCDPTISMEEVFSEVGPIRRCFMVMKKGSTEYRGFGYVQFAVVEDAKRAIELKNGSTVGGRKIVVKQATHRAPLEQRRGKVNEVQSEDAVHTENDKAIGTAVDKIDKSSNIKAKGESRDKRKGTAVSTGLPDEGKSTEKQRVAKTVVFGGLLNADMAEEVHRLAREFGTVCSVTYPLPEEELEHHGLAQDGCKKNASCVLYTSVKSARECVAALHQKEIQGGSVWARQLGGEGSKTQKWKLIVRNLPFKAKMAEIREMFAAVGFVWDVFIPQNPQTGLSKGFAFVKFTSKQDAENAIKNFNGKKFGKRPIAVDWAVPKKIYTVGNNNVAAVGDGQERDDESSSESEDYDVESVRKSQEAHDSDDTTDESESDSVNENESKPEVDFEEEAEIARNVLKNFISSSSGNVSGSDVLPMGNIDDEAVPVEKKSYDAFGTHGAATVSDTGGNQKNIKSNQGEDELQRTIFISNLPFDVTNEEVKQRFSAFGEVQSFVPVLHQVTKYGCVFFQSVLHASHMTLTLWASSIFLQTSTRNWISQVYNTGCCQCCIFSGQHCWWSGYIKKGRAVKVLKALDKKSAHNKALEKAKKDDQDHRNLYLAKEGLITEGMPAAEGVSASDMSKRKKLHEDKMAKLRSPNFRISRTRLIVYNVPKTMKENELKQLFMDAVISRATKQKPSIRQVGYDTFDPEHRPILEFALDNVQKLKLRQEKLQAQQQASNSGTEDLQQNDHLSKAGSNAIMKSRKRKSRDDDASTKTSGHEKMETENKLSEGTAPKGGSFTKKQKGSERGGFSSEKKLKRSKPDVTGQQKGRQAGGDETLWKGGSANIVNKQESKEARKRRILHDRSEQLKESNGPRNRKRSKKNDPVGRDVVDKLDVLIEQYRSKFSGSDSIQADDKKQGSKQLKRWFET</sequence>
<evidence type="ECO:0000256" key="2">
    <source>
        <dbReference type="ARBA" id="ARBA00022737"/>
    </source>
</evidence>
<feature type="domain" description="RRM" evidence="7">
    <location>
        <begin position="118"/>
        <end position="181"/>
    </location>
</feature>
<dbReference type="AlphaFoldDB" id="A0AAW2XPJ2"/>
<feature type="compositionally biased region" description="Basic and acidic residues" evidence="6">
    <location>
        <begin position="1"/>
        <end position="19"/>
    </location>
</feature>
<feature type="region of interest" description="Disordered" evidence="6">
    <location>
        <begin position="441"/>
        <end position="498"/>
    </location>
</feature>
<comment type="caution">
    <text evidence="8">The sequence shown here is derived from an EMBL/GenBank/DDBJ whole genome shotgun (WGS) entry which is preliminary data.</text>
</comment>
<dbReference type="InterPro" id="IPR051945">
    <property type="entry name" value="RRM_MRD1_RNA_proc_ribogen"/>
</dbReference>
<gene>
    <name evidence="8" type="ORF">Slati_0754300</name>
</gene>
<keyword evidence="4" id="KW-0539">Nucleus</keyword>
<reference evidence="8" key="2">
    <citation type="journal article" date="2024" name="Plant">
        <title>Genomic evolution and insights into agronomic trait innovations of Sesamum species.</title>
        <authorList>
            <person name="Miao H."/>
            <person name="Wang L."/>
            <person name="Qu L."/>
            <person name="Liu H."/>
            <person name="Sun Y."/>
            <person name="Le M."/>
            <person name="Wang Q."/>
            <person name="Wei S."/>
            <person name="Zheng Y."/>
            <person name="Lin W."/>
            <person name="Duan Y."/>
            <person name="Cao H."/>
            <person name="Xiong S."/>
            <person name="Wang X."/>
            <person name="Wei L."/>
            <person name="Li C."/>
            <person name="Ma Q."/>
            <person name="Ju M."/>
            <person name="Zhao R."/>
            <person name="Li G."/>
            <person name="Mu C."/>
            <person name="Tian Q."/>
            <person name="Mei H."/>
            <person name="Zhang T."/>
            <person name="Gao T."/>
            <person name="Zhang H."/>
        </authorList>
    </citation>
    <scope>NUCLEOTIDE SEQUENCE</scope>
    <source>
        <strain evidence="8">KEN1</strain>
    </source>
</reference>
<proteinExistence type="predicted"/>
<dbReference type="GO" id="GO:0003729">
    <property type="term" value="F:mRNA binding"/>
    <property type="evidence" value="ECO:0007669"/>
    <property type="project" value="TreeGrafter"/>
</dbReference>
<feature type="compositionally biased region" description="Basic and acidic residues" evidence="6">
    <location>
        <begin position="51"/>
        <end position="65"/>
    </location>
</feature>
<feature type="compositionally biased region" description="Basic and acidic residues" evidence="6">
    <location>
        <begin position="462"/>
        <end position="474"/>
    </location>
</feature>
<accession>A0AAW2XPJ2</accession>
<dbReference type="SUPFAM" id="SSF54928">
    <property type="entry name" value="RNA-binding domain, RBD"/>
    <property type="match status" value="3"/>
</dbReference>
<dbReference type="GO" id="GO:0005634">
    <property type="term" value="C:nucleus"/>
    <property type="evidence" value="ECO:0007669"/>
    <property type="project" value="UniProtKB-SubCell"/>
</dbReference>
<reference evidence="8" key="1">
    <citation type="submission" date="2020-06" db="EMBL/GenBank/DDBJ databases">
        <authorList>
            <person name="Li T."/>
            <person name="Hu X."/>
            <person name="Zhang T."/>
            <person name="Song X."/>
            <person name="Zhang H."/>
            <person name="Dai N."/>
            <person name="Sheng W."/>
            <person name="Hou X."/>
            <person name="Wei L."/>
        </authorList>
    </citation>
    <scope>NUCLEOTIDE SEQUENCE</scope>
    <source>
        <strain evidence="8">KEN1</strain>
        <tissue evidence="8">Leaf</tissue>
    </source>
</reference>
<evidence type="ECO:0000259" key="7">
    <source>
        <dbReference type="PROSITE" id="PS50102"/>
    </source>
</evidence>
<keyword evidence="3 5" id="KW-0694">RNA-binding</keyword>
<evidence type="ECO:0000256" key="5">
    <source>
        <dbReference type="PROSITE-ProRule" id="PRU00176"/>
    </source>
</evidence>
<dbReference type="PANTHER" id="PTHR48039">
    <property type="entry name" value="RNA-BINDING MOTIF PROTEIN 14B"/>
    <property type="match status" value="1"/>
</dbReference>
<dbReference type="Gene3D" id="3.30.70.330">
    <property type="match status" value="3"/>
</dbReference>
<feature type="compositionally biased region" description="Acidic residues" evidence="6">
    <location>
        <begin position="447"/>
        <end position="461"/>
    </location>
</feature>
<evidence type="ECO:0000313" key="8">
    <source>
        <dbReference type="EMBL" id="KAL0454151.1"/>
    </source>
</evidence>
<evidence type="ECO:0000256" key="4">
    <source>
        <dbReference type="ARBA" id="ARBA00023242"/>
    </source>
</evidence>
<keyword evidence="2" id="KW-0677">Repeat</keyword>
<comment type="subcellular location">
    <subcellularLocation>
        <location evidence="1">Nucleus</location>
    </subcellularLocation>
</comment>
<dbReference type="InterPro" id="IPR035979">
    <property type="entry name" value="RBD_domain_sf"/>
</dbReference>
<feature type="compositionally biased region" description="Gly residues" evidence="6">
    <location>
        <begin position="32"/>
        <end position="50"/>
    </location>
</feature>
<dbReference type="EMBL" id="JACGWN010000003">
    <property type="protein sequence ID" value="KAL0454151.1"/>
    <property type="molecule type" value="Genomic_DNA"/>
</dbReference>
<feature type="compositionally biased region" description="Basic and acidic residues" evidence="6">
    <location>
        <begin position="220"/>
        <end position="230"/>
    </location>
</feature>
<feature type="domain" description="RRM" evidence="7">
    <location>
        <begin position="350"/>
        <end position="428"/>
    </location>
</feature>
<feature type="region of interest" description="Disordered" evidence="6">
    <location>
        <begin position="220"/>
        <end position="249"/>
    </location>
</feature>
<feature type="compositionally biased region" description="Basic and acidic residues" evidence="6">
    <location>
        <begin position="972"/>
        <end position="981"/>
    </location>
</feature>
<protein>
    <submittedName>
        <fullName evidence="8">RNA-binding protein 28</fullName>
    </submittedName>
</protein>
<evidence type="ECO:0000256" key="3">
    <source>
        <dbReference type="ARBA" id="ARBA00022884"/>
    </source>
</evidence>
<evidence type="ECO:0000256" key="6">
    <source>
        <dbReference type="SAM" id="MobiDB-lite"/>
    </source>
</evidence>
<feature type="domain" description="RRM" evidence="7">
    <location>
        <begin position="573"/>
        <end position="683"/>
    </location>
</feature>
<dbReference type="PANTHER" id="PTHR48039:SF5">
    <property type="entry name" value="RNA-BINDING PROTEIN 28"/>
    <property type="match status" value="1"/>
</dbReference>
<dbReference type="Pfam" id="PF00076">
    <property type="entry name" value="RRM_1"/>
    <property type="match status" value="3"/>
</dbReference>
<feature type="compositionally biased region" description="Acidic residues" evidence="6">
    <location>
        <begin position="475"/>
        <end position="486"/>
    </location>
</feature>
<dbReference type="CDD" id="cd12414">
    <property type="entry name" value="RRM2_RBM28_like"/>
    <property type="match status" value="1"/>
</dbReference>
<dbReference type="InterPro" id="IPR012677">
    <property type="entry name" value="Nucleotide-bd_a/b_plait_sf"/>
</dbReference>
<dbReference type="SMART" id="SM00360">
    <property type="entry name" value="RRM"/>
    <property type="match status" value="3"/>
</dbReference>
<feature type="compositionally biased region" description="Polar residues" evidence="6">
    <location>
        <begin position="821"/>
        <end position="838"/>
    </location>
</feature>
<feature type="compositionally biased region" description="Basic and acidic residues" evidence="6">
    <location>
        <begin position="856"/>
        <end position="877"/>
    </location>
</feature>
<evidence type="ECO:0000256" key="1">
    <source>
        <dbReference type="ARBA" id="ARBA00004123"/>
    </source>
</evidence>
<feature type="region of interest" description="Disordered" evidence="6">
    <location>
        <begin position="1"/>
        <end position="77"/>
    </location>
</feature>
<feature type="region of interest" description="Disordered" evidence="6">
    <location>
        <begin position="995"/>
        <end position="1019"/>
    </location>
</feature>
<name>A0AAW2XPJ2_9LAMI</name>
<dbReference type="PROSITE" id="PS50102">
    <property type="entry name" value="RRM"/>
    <property type="match status" value="3"/>
</dbReference>
<feature type="region of interest" description="Disordered" evidence="6">
    <location>
        <begin position="821"/>
        <end position="981"/>
    </location>
</feature>
<dbReference type="InterPro" id="IPR000504">
    <property type="entry name" value="RRM_dom"/>
</dbReference>
<organism evidence="8">
    <name type="scientific">Sesamum latifolium</name>
    <dbReference type="NCBI Taxonomy" id="2727402"/>
    <lineage>
        <taxon>Eukaryota</taxon>
        <taxon>Viridiplantae</taxon>
        <taxon>Streptophyta</taxon>
        <taxon>Embryophyta</taxon>
        <taxon>Tracheophyta</taxon>
        <taxon>Spermatophyta</taxon>
        <taxon>Magnoliopsida</taxon>
        <taxon>eudicotyledons</taxon>
        <taxon>Gunneridae</taxon>
        <taxon>Pentapetalae</taxon>
        <taxon>asterids</taxon>
        <taxon>lamiids</taxon>
        <taxon>Lamiales</taxon>
        <taxon>Pedaliaceae</taxon>
        <taxon>Sesamum</taxon>
    </lineage>
</organism>